<proteinExistence type="predicted"/>
<dbReference type="EMBL" id="CGIG01000001">
    <property type="protein sequence ID" value="CPR17940.1"/>
    <property type="molecule type" value="Genomic_DNA"/>
</dbReference>
<protein>
    <submittedName>
        <fullName evidence="1">Uncharacterized protein</fullName>
    </submittedName>
</protein>
<organism evidence="1 2">
    <name type="scientific">Brenneria goodwinii</name>
    <dbReference type="NCBI Taxonomy" id="1109412"/>
    <lineage>
        <taxon>Bacteria</taxon>
        <taxon>Pseudomonadati</taxon>
        <taxon>Pseudomonadota</taxon>
        <taxon>Gammaproteobacteria</taxon>
        <taxon>Enterobacterales</taxon>
        <taxon>Pectobacteriaceae</taxon>
        <taxon>Brenneria</taxon>
    </lineage>
</organism>
<accession>A0A0G4JXK0</accession>
<sequence>MILESYIRVFVENEAFNAPWRAGQEQRIEDKAARDAA</sequence>
<evidence type="ECO:0000313" key="1">
    <source>
        <dbReference type="EMBL" id="CPR17940.1"/>
    </source>
</evidence>
<reference evidence="2" key="1">
    <citation type="submission" date="2015-01" db="EMBL/GenBank/DDBJ databases">
        <authorList>
            <person name="Paterson Steve"/>
        </authorList>
    </citation>
    <scope>NUCLEOTIDE SEQUENCE [LARGE SCALE GENOMIC DNA]</scope>
    <source>
        <strain evidence="2">OBR1</strain>
    </source>
</reference>
<gene>
    <name evidence="1" type="ORF">BN1221_02932c</name>
</gene>
<name>A0A0G4JXK0_9GAMM</name>
<keyword evidence="2" id="KW-1185">Reference proteome</keyword>
<evidence type="ECO:0000313" key="2">
    <source>
        <dbReference type="Proteomes" id="UP000044377"/>
    </source>
</evidence>
<dbReference type="Proteomes" id="UP000044377">
    <property type="component" value="Unassembled WGS sequence"/>
</dbReference>
<dbReference type="AlphaFoldDB" id="A0A0G4JXK0"/>